<evidence type="ECO:0000313" key="8">
    <source>
        <dbReference type="Proteomes" id="UP000193689"/>
    </source>
</evidence>
<dbReference type="OrthoDB" id="277888at2759"/>
<dbReference type="PANTHER" id="PTHR46203:SF1">
    <property type="entry name" value="MITOCHONDRIAL TRANSLATION RELEASE FACTOR IN RESCUE"/>
    <property type="match status" value="1"/>
</dbReference>
<dbReference type="FunFam" id="3.30.160.20:FF:000065">
    <property type="entry name" value="Peptidyl-tRNA hydrolase domain protein"/>
    <property type="match status" value="1"/>
</dbReference>
<dbReference type="AlphaFoldDB" id="A0A1Y2EJ82"/>
<feature type="region of interest" description="Disordered" evidence="5">
    <location>
        <begin position="125"/>
        <end position="195"/>
    </location>
</feature>
<dbReference type="STRING" id="1141098.A0A1Y2EJ82"/>
<evidence type="ECO:0000256" key="3">
    <source>
        <dbReference type="ARBA" id="ARBA00022946"/>
    </source>
</evidence>
<evidence type="ECO:0000313" key="7">
    <source>
        <dbReference type="EMBL" id="ORY71610.1"/>
    </source>
</evidence>
<feature type="compositionally biased region" description="Acidic residues" evidence="5">
    <location>
        <begin position="155"/>
        <end position="174"/>
    </location>
</feature>
<name>A0A1Y2EJ82_9PEZI</name>
<evidence type="ECO:0000256" key="4">
    <source>
        <dbReference type="ARBA" id="ARBA00023128"/>
    </source>
</evidence>
<dbReference type="InParanoid" id="A0A1Y2EJ82"/>
<reference evidence="7 8" key="1">
    <citation type="submission" date="2016-07" db="EMBL/GenBank/DDBJ databases">
        <title>Pervasive Adenine N6-methylation of Active Genes in Fungi.</title>
        <authorList>
            <consortium name="DOE Joint Genome Institute"/>
            <person name="Mondo S.J."/>
            <person name="Dannebaum R.O."/>
            <person name="Kuo R.C."/>
            <person name="Labutti K."/>
            <person name="Haridas S."/>
            <person name="Kuo A."/>
            <person name="Salamov A."/>
            <person name="Ahrendt S.R."/>
            <person name="Lipzen A."/>
            <person name="Sullivan W."/>
            <person name="Andreopoulos W.B."/>
            <person name="Clum A."/>
            <person name="Lindquist E."/>
            <person name="Daum C."/>
            <person name="Ramamoorthy G.K."/>
            <person name="Gryganskyi A."/>
            <person name="Culley D."/>
            <person name="Magnuson J.K."/>
            <person name="James T.Y."/>
            <person name="O'Malley M.A."/>
            <person name="Stajich J.E."/>
            <person name="Spatafora J.W."/>
            <person name="Visel A."/>
            <person name="Grigoriev I.V."/>
        </authorList>
    </citation>
    <scope>NUCLEOTIDE SEQUENCE [LARGE SCALE GENOMIC DNA]</scope>
    <source>
        <strain evidence="7 8">CBS 129021</strain>
    </source>
</reference>
<evidence type="ECO:0000256" key="2">
    <source>
        <dbReference type="ARBA" id="ARBA00010835"/>
    </source>
</evidence>
<evidence type="ECO:0000256" key="1">
    <source>
        <dbReference type="ARBA" id="ARBA00004173"/>
    </source>
</evidence>
<evidence type="ECO:0000256" key="5">
    <source>
        <dbReference type="SAM" id="MobiDB-lite"/>
    </source>
</evidence>
<comment type="similarity">
    <text evidence="2">Belongs to the prokaryotic/mitochondrial release factor family.</text>
</comment>
<comment type="subcellular location">
    <subcellularLocation>
        <location evidence="1">Mitochondrion</location>
    </subcellularLocation>
</comment>
<dbReference type="InterPro" id="IPR045853">
    <property type="entry name" value="Pep_chain_release_fac_I_sf"/>
</dbReference>
<keyword evidence="4" id="KW-0496">Mitochondrion</keyword>
<dbReference type="GO" id="GO:0032543">
    <property type="term" value="P:mitochondrial translation"/>
    <property type="evidence" value="ECO:0007669"/>
    <property type="project" value="UniProtKB-ARBA"/>
</dbReference>
<dbReference type="PANTHER" id="PTHR46203">
    <property type="entry name" value="PROBABLE PEPTIDE CHAIN RELEASE FACTOR C12ORF65"/>
    <property type="match status" value="1"/>
</dbReference>
<feature type="compositionally biased region" description="Acidic residues" evidence="5">
    <location>
        <begin position="183"/>
        <end position="193"/>
    </location>
</feature>
<dbReference type="GO" id="GO:0003747">
    <property type="term" value="F:translation release factor activity"/>
    <property type="evidence" value="ECO:0007669"/>
    <property type="project" value="InterPro"/>
</dbReference>
<gene>
    <name evidence="7" type="ORF">BCR38DRAFT_330973</name>
</gene>
<feature type="compositionally biased region" description="Basic residues" evidence="5">
    <location>
        <begin position="126"/>
        <end position="142"/>
    </location>
</feature>
<dbReference type="Proteomes" id="UP000193689">
    <property type="component" value="Unassembled WGS sequence"/>
</dbReference>
<dbReference type="InterPro" id="IPR052405">
    <property type="entry name" value="Mito_Transl_Release_Factor"/>
</dbReference>
<protein>
    <submittedName>
        <fullName evidence="7">RF-1 domain-domain-containing protein</fullName>
    </submittedName>
</protein>
<feature type="region of interest" description="Disordered" evidence="5">
    <location>
        <begin position="36"/>
        <end position="67"/>
    </location>
</feature>
<dbReference type="RefSeq" id="XP_040721202.1">
    <property type="nucleotide sequence ID" value="XM_040855012.1"/>
</dbReference>
<dbReference type="InterPro" id="IPR000352">
    <property type="entry name" value="Pep_chain_release_fac_I"/>
</dbReference>
<dbReference type="EMBL" id="MCFJ01000001">
    <property type="protein sequence ID" value="ORY71610.1"/>
    <property type="molecule type" value="Genomic_DNA"/>
</dbReference>
<dbReference type="Gene3D" id="3.30.160.20">
    <property type="match status" value="1"/>
</dbReference>
<dbReference type="FunCoup" id="A0A1Y2EJ82">
    <property type="interactions" value="52"/>
</dbReference>
<dbReference type="GO" id="GO:0005739">
    <property type="term" value="C:mitochondrion"/>
    <property type="evidence" value="ECO:0007669"/>
    <property type="project" value="UniProtKB-SubCell"/>
</dbReference>
<evidence type="ECO:0000259" key="6">
    <source>
        <dbReference type="Pfam" id="PF00472"/>
    </source>
</evidence>
<dbReference type="GeneID" id="63771224"/>
<keyword evidence="3" id="KW-0809">Transit peptide</keyword>
<dbReference type="SUPFAM" id="SSF75620">
    <property type="entry name" value="Release factor"/>
    <property type="match status" value="1"/>
</dbReference>
<proteinExistence type="inferred from homology"/>
<organism evidence="7 8">
    <name type="scientific">Pseudomassariella vexata</name>
    <dbReference type="NCBI Taxonomy" id="1141098"/>
    <lineage>
        <taxon>Eukaryota</taxon>
        <taxon>Fungi</taxon>
        <taxon>Dikarya</taxon>
        <taxon>Ascomycota</taxon>
        <taxon>Pezizomycotina</taxon>
        <taxon>Sordariomycetes</taxon>
        <taxon>Xylariomycetidae</taxon>
        <taxon>Amphisphaeriales</taxon>
        <taxon>Pseudomassariaceae</taxon>
        <taxon>Pseudomassariella</taxon>
    </lineage>
</organism>
<keyword evidence="8" id="KW-1185">Reference proteome</keyword>
<comment type="caution">
    <text evidence="7">The sequence shown here is derived from an EMBL/GenBank/DDBJ whole genome shotgun (WGS) entry which is preliminary data.</text>
</comment>
<sequence>MLRAIVASTARHAVKLVAVPALPLRRNFSTVSFLSKGVNHPPRPKPPPETEIDESFLKGSGPGGQKINKTNSAVQLIHRPSGLVIKCQETRSRSQNRKIARQLLADKLDDLTHGDQSRAAIVSEFKRKKRASSAKKSRRKYRKLEDEKKAGAFAGEEEQGEESEGEEKEGEDVNETVLRDVDESIQTDTDEVTPEVATKVAIEEDKKENMDAVLVVSGRLSRS</sequence>
<feature type="domain" description="Prokaryotic-type class I peptide chain release factors" evidence="6">
    <location>
        <begin position="49"/>
        <end position="144"/>
    </location>
</feature>
<accession>A0A1Y2EJ82</accession>
<dbReference type="Pfam" id="PF00472">
    <property type="entry name" value="RF-1"/>
    <property type="match status" value="1"/>
</dbReference>